<dbReference type="PANTHER" id="PTHR32487">
    <property type="entry name" value="3-OXO-DELTA(4,5)-STEROID 5-BETA-REDUCTASE"/>
    <property type="match status" value="1"/>
</dbReference>
<organism evidence="2 3">
    <name type="scientific">Coffea arabica</name>
    <name type="common">Arabian coffee</name>
    <dbReference type="NCBI Taxonomy" id="13443"/>
    <lineage>
        <taxon>Eukaryota</taxon>
        <taxon>Viridiplantae</taxon>
        <taxon>Streptophyta</taxon>
        <taxon>Embryophyta</taxon>
        <taxon>Tracheophyta</taxon>
        <taxon>Spermatophyta</taxon>
        <taxon>Magnoliopsida</taxon>
        <taxon>eudicotyledons</taxon>
        <taxon>Gunneridae</taxon>
        <taxon>Pentapetalae</taxon>
        <taxon>asterids</taxon>
        <taxon>lamiids</taxon>
        <taxon>Gentianales</taxon>
        <taxon>Rubiaceae</taxon>
        <taxon>Ixoroideae</taxon>
        <taxon>Gardenieae complex</taxon>
        <taxon>Bertiereae - Coffeeae clade</taxon>
        <taxon>Coffeeae</taxon>
        <taxon>Coffea</taxon>
    </lineage>
</organism>
<evidence type="ECO:0000313" key="3">
    <source>
        <dbReference type="RefSeq" id="XP_071924153.1"/>
    </source>
</evidence>
<dbReference type="Proteomes" id="UP001652660">
    <property type="component" value="Chromosome 10e"/>
</dbReference>
<feature type="domain" description="PRISE-like Rossmann-fold" evidence="1">
    <location>
        <begin position="89"/>
        <end position="392"/>
    </location>
</feature>
<dbReference type="PANTHER" id="PTHR32487:SF0">
    <property type="entry name" value="3-OXO-DELTA(4,5)-STEROID 5-BETA-REDUCTASE"/>
    <property type="match status" value="1"/>
</dbReference>
<reference evidence="3" key="1">
    <citation type="submission" date="2025-08" db="UniProtKB">
        <authorList>
            <consortium name="RefSeq"/>
        </authorList>
    </citation>
    <scope>IDENTIFICATION</scope>
    <source>
        <tissue evidence="3">Leaves</tissue>
    </source>
</reference>
<sequence length="830" mass="94222">MSWWWAGAVGAARKTLGEDGAPASKNFQSVALVAGVTGIIGNSLAEILPLSDTPGGPWKVYGVARRPRPSWSLDHPVQYIQCDVLNADDARAKLSPLTDVTHIFWVTWANRPSEAECIQVNDAMFLNVLNAVVPNAPNLTHICLQTGHKHYIGPFESLGKIKPHETPFVEDVPRLPVPNFYYSLEDILFETCKKKQGLTWSVHRAAVIFGFSPYSMMNVIGTICVYAAICKHEKVPFKFPGTKAAWNCYSVASDADLIAEHQIWAAVDPYAKNEAFNCTNGDLFKWRQLWKVLAEEFELEYVEVDENEEFVSMSEWMKDKGPVWDEIVKKKQLTPTKLEEVTTCWFADVIFSGECMLDSMNKSKEHGFLGFRNTTKSVISVIDKMRAHKIVPFLGSHDHNMSVLALVGYCNQMVVGLHTKTRWSYGFFLQLKKGQASFNMTANWWWNRSVAARQISPRKCVENGGQKEHNSAALIIGITGIVGSSLAEMLLLHDTPGNPWKVYGVARRPRPTWLSDKRLNYIQCDISNSRETISKLSPLIDITHIFYVCWVGSEDCDLNGSMFRNVLRVVIPNAPNLQHVCLQTGIKYYLGVFDERYKQEPHESPFTEDLPRLPIPNFYYDLEDILEEETKAKLGLTWSAHRPALVFGFSPCSMMNMVSTISVYATICKHENKPLVYPGSDFSWDCYYDVVDADLLAEQQIWASMEPKAKNQAFNCSNGDVFKWKHIWKILAEQFGLEMVGYRKGQKETSMAELMKGKEPVWDEIVKKHKLVPTKLNDIAAFWLADVVFYSDNRVSCMNKSKELGFLRFKDSTKSFLDSIEKMRAYGFIP</sequence>
<evidence type="ECO:0000259" key="1">
    <source>
        <dbReference type="Pfam" id="PF22917"/>
    </source>
</evidence>
<dbReference type="CDD" id="cd08948">
    <property type="entry name" value="5beta-POR_like_SDR_a"/>
    <property type="match status" value="2"/>
</dbReference>
<dbReference type="GeneID" id="140015456"/>
<dbReference type="InterPro" id="IPR055222">
    <property type="entry name" value="PRISE-like_Rossmann-fold"/>
</dbReference>
<proteinExistence type="predicted"/>
<accession>A0ABM4VX86</accession>
<evidence type="ECO:0000313" key="2">
    <source>
        <dbReference type="Proteomes" id="UP001652660"/>
    </source>
</evidence>
<dbReference type="SUPFAM" id="SSF51735">
    <property type="entry name" value="NAD(P)-binding Rossmann-fold domains"/>
    <property type="match status" value="2"/>
</dbReference>
<feature type="domain" description="PRISE-like Rossmann-fold" evidence="1">
    <location>
        <begin position="473"/>
        <end position="830"/>
    </location>
</feature>
<protein>
    <recommendedName>
        <fullName evidence="1">PRISE-like Rossmann-fold domain-containing protein</fullName>
    </recommendedName>
</protein>
<name>A0ABM4VX86_COFAR</name>
<dbReference type="RefSeq" id="XP_071924153.1">
    <property type="nucleotide sequence ID" value="XM_072068052.1"/>
</dbReference>
<dbReference type="InterPro" id="IPR036291">
    <property type="entry name" value="NAD(P)-bd_dom_sf"/>
</dbReference>
<keyword evidence="2" id="KW-1185">Reference proteome</keyword>
<dbReference type="Gene3D" id="3.40.50.720">
    <property type="entry name" value="NAD(P)-binding Rossmann-like Domain"/>
    <property type="match status" value="2"/>
</dbReference>
<gene>
    <name evidence="3" type="primary">LOC140015456</name>
</gene>
<dbReference type="Pfam" id="PF22917">
    <property type="entry name" value="PRISE"/>
    <property type="match status" value="2"/>
</dbReference>